<evidence type="ECO:0000313" key="5">
    <source>
        <dbReference type="Proteomes" id="UP000008461"/>
    </source>
</evidence>
<evidence type="ECO:0000259" key="3">
    <source>
        <dbReference type="PROSITE" id="PS50930"/>
    </source>
</evidence>
<feature type="modified residue" description="4-aspartylphosphate" evidence="1">
    <location>
        <position position="56"/>
    </location>
</feature>
<dbReference type="HOGENOM" id="CLU_000445_14_1_10"/>
<dbReference type="SMART" id="SM00850">
    <property type="entry name" value="LytTR"/>
    <property type="match status" value="1"/>
</dbReference>
<dbReference type="EMBL" id="CP002691">
    <property type="protein sequence ID" value="AEE49533.1"/>
    <property type="molecule type" value="Genomic_DNA"/>
</dbReference>
<dbReference type="KEGG" id="hhy:Halhy_1644"/>
<feature type="domain" description="HTH LytTR-type" evidence="3">
    <location>
        <begin position="145"/>
        <end position="248"/>
    </location>
</feature>
<dbReference type="Gene3D" id="2.40.50.1020">
    <property type="entry name" value="LytTr DNA-binding domain"/>
    <property type="match status" value="1"/>
</dbReference>
<sequence length="249" mass="28093">MLKTLLIEDNADATEKLQFLLTKYCSETVVLLACANSGKAGISAIAEHQPDLVFLDIELGDMTAFEMLERTDSIDFQVVFTTAHEQYAIKAIRYSAVDYLQKPISREELLAAINRAQNNPARMLREQVNQLAQNGKTKAALPEKIALTTAEGLVFKKIHDIVRCESDRMYTMVTLLGGEKLMVSKPMGQLEEILEGQNFYRVHNSHLINMNHIRQFVRSEGGYVVMDDGATVSVARNRKDDFLELFSKF</sequence>
<dbReference type="PROSITE" id="PS50110">
    <property type="entry name" value="RESPONSE_REGULATORY"/>
    <property type="match status" value="1"/>
</dbReference>
<dbReference type="InterPro" id="IPR046947">
    <property type="entry name" value="LytR-like"/>
</dbReference>
<dbReference type="Gene3D" id="3.40.50.2300">
    <property type="match status" value="1"/>
</dbReference>
<dbReference type="SMART" id="SM00448">
    <property type="entry name" value="REC"/>
    <property type="match status" value="1"/>
</dbReference>
<dbReference type="AlphaFoldDB" id="F4L0Q1"/>
<keyword evidence="5" id="KW-1185">Reference proteome</keyword>
<feature type="domain" description="Response regulatory" evidence="2">
    <location>
        <begin position="3"/>
        <end position="117"/>
    </location>
</feature>
<dbReference type="Proteomes" id="UP000008461">
    <property type="component" value="Chromosome"/>
</dbReference>
<dbReference type="Pfam" id="PF04397">
    <property type="entry name" value="LytTR"/>
    <property type="match status" value="1"/>
</dbReference>
<dbReference type="SUPFAM" id="SSF52172">
    <property type="entry name" value="CheY-like"/>
    <property type="match status" value="1"/>
</dbReference>
<gene>
    <name evidence="4" type="ordered locus">Halhy_1644</name>
</gene>
<keyword evidence="1" id="KW-0597">Phosphoprotein</keyword>
<accession>F4L0Q1</accession>
<protein>
    <submittedName>
        <fullName evidence="4">Two component transcriptional regulator, LytTR family</fullName>
    </submittedName>
</protein>
<dbReference type="OrthoDB" id="1646880at2"/>
<dbReference type="InterPro" id="IPR001789">
    <property type="entry name" value="Sig_transdc_resp-reg_receiver"/>
</dbReference>
<name>F4L0Q1_HALH1</name>
<dbReference type="Pfam" id="PF00072">
    <property type="entry name" value="Response_reg"/>
    <property type="match status" value="1"/>
</dbReference>
<proteinExistence type="predicted"/>
<organism evidence="4 5">
    <name type="scientific">Haliscomenobacter hydrossis (strain ATCC 27775 / DSM 1100 / LMG 10767 / O)</name>
    <dbReference type="NCBI Taxonomy" id="760192"/>
    <lineage>
        <taxon>Bacteria</taxon>
        <taxon>Pseudomonadati</taxon>
        <taxon>Bacteroidota</taxon>
        <taxon>Saprospiria</taxon>
        <taxon>Saprospirales</taxon>
        <taxon>Haliscomenobacteraceae</taxon>
        <taxon>Haliscomenobacter</taxon>
    </lineage>
</organism>
<reference evidence="4 5" key="1">
    <citation type="journal article" date="2011" name="Stand. Genomic Sci.">
        <title>Complete genome sequence of Haliscomenobacter hydrossis type strain (O).</title>
        <authorList>
            <consortium name="US DOE Joint Genome Institute (JGI-PGF)"/>
            <person name="Daligault H."/>
            <person name="Lapidus A."/>
            <person name="Zeytun A."/>
            <person name="Nolan M."/>
            <person name="Lucas S."/>
            <person name="Del Rio T.G."/>
            <person name="Tice H."/>
            <person name="Cheng J.F."/>
            <person name="Tapia R."/>
            <person name="Han C."/>
            <person name="Goodwin L."/>
            <person name="Pitluck S."/>
            <person name="Liolios K."/>
            <person name="Pagani I."/>
            <person name="Ivanova N."/>
            <person name="Huntemann M."/>
            <person name="Mavromatis K."/>
            <person name="Mikhailova N."/>
            <person name="Pati A."/>
            <person name="Chen A."/>
            <person name="Palaniappan K."/>
            <person name="Land M."/>
            <person name="Hauser L."/>
            <person name="Brambilla E.M."/>
            <person name="Rohde M."/>
            <person name="Verbarg S."/>
            <person name="Goker M."/>
            <person name="Bristow J."/>
            <person name="Eisen J.A."/>
            <person name="Markowitz V."/>
            <person name="Hugenholtz P."/>
            <person name="Kyrpides N.C."/>
            <person name="Klenk H.P."/>
            <person name="Woyke T."/>
        </authorList>
    </citation>
    <scope>NUCLEOTIDE SEQUENCE [LARGE SCALE GENOMIC DNA]</scope>
    <source>
        <strain evidence="5">ATCC 27775 / DSM 1100 / LMG 10767 / O</strain>
    </source>
</reference>
<dbReference type="PANTHER" id="PTHR37299:SF1">
    <property type="entry name" value="STAGE 0 SPORULATION PROTEIN A HOMOLOG"/>
    <property type="match status" value="1"/>
</dbReference>
<evidence type="ECO:0000256" key="1">
    <source>
        <dbReference type="PROSITE-ProRule" id="PRU00169"/>
    </source>
</evidence>
<dbReference type="RefSeq" id="WP_013764087.1">
    <property type="nucleotide sequence ID" value="NC_015510.1"/>
</dbReference>
<dbReference type="GO" id="GO:0003677">
    <property type="term" value="F:DNA binding"/>
    <property type="evidence" value="ECO:0007669"/>
    <property type="project" value="InterPro"/>
</dbReference>
<evidence type="ECO:0000259" key="2">
    <source>
        <dbReference type="PROSITE" id="PS50110"/>
    </source>
</evidence>
<reference key="2">
    <citation type="submission" date="2011-04" db="EMBL/GenBank/DDBJ databases">
        <title>Complete sequence of chromosome of Haliscomenobacter hydrossis DSM 1100.</title>
        <authorList>
            <consortium name="US DOE Joint Genome Institute (JGI-PGF)"/>
            <person name="Lucas S."/>
            <person name="Han J."/>
            <person name="Lapidus A."/>
            <person name="Bruce D."/>
            <person name="Goodwin L."/>
            <person name="Pitluck S."/>
            <person name="Peters L."/>
            <person name="Kyrpides N."/>
            <person name="Mavromatis K."/>
            <person name="Ivanova N."/>
            <person name="Ovchinnikova G."/>
            <person name="Pagani I."/>
            <person name="Daligault H."/>
            <person name="Detter J.C."/>
            <person name="Han C."/>
            <person name="Land M."/>
            <person name="Hauser L."/>
            <person name="Markowitz V."/>
            <person name="Cheng J.-F."/>
            <person name="Hugenholtz P."/>
            <person name="Woyke T."/>
            <person name="Wu D."/>
            <person name="Verbarg S."/>
            <person name="Frueling A."/>
            <person name="Brambilla E."/>
            <person name="Klenk H.-P."/>
            <person name="Eisen J.A."/>
        </authorList>
    </citation>
    <scope>NUCLEOTIDE SEQUENCE</scope>
    <source>
        <strain>DSM 1100</strain>
    </source>
</reference>
<dbReference type="STRING" id="760192.Halhy_1644"/>
<dbReference type="PROSITE" id="PS50930">
    <property type="entry name" value="HTH_LYTTR"/>
    <property type="match status" value="1"/>
</dbReference>
<dbReference type="eggNOG" id="COG3279">
    <property type="taxonomic scope" value="Bacteria"/>
</dbReference>
<dbReference type="InterPro" id="IPR011006">
    <property type="entry name" value="CheY-like_superfamily"/>
</dbReference>
<dbReference type="InterPro" id="IPR007492">
    <property type="entry name" value="LytTR_DNA-bd_dom"/>
</dbReference>
<dbReference type="PANTHER" id="PTHR37299">
    <property type="entry name" value="TRANSCRIPTIONAL REGULATOR-RELATED"/>
    <property type="match status" value="1"/>
</dbReference>
<evidence type="ECO:0000313" key="4">
    <source>
        <dbReference type="EMBL" id="AEE49533.1"/>
    </source>
</evidence>
<dbReference type="GO" id="GO:0000156">
    <property type="term" value="F:phosphorelay response regulator activity"/>
    <property type="evidence" value="ECO:0007669"/>
    <property type="project" value="InterPro"/>
</dbReference>